<dbReference type="RefSeq" id="XP_016231313.1">
    <property type="nucleotide sequence ID" value="XM_016384711.1"/>
</dbReference>
<evidence type="ECO:0000313" key="2">
    <source>
        <dbReference type="Proteomes" id="UP000053328"/>
    </source>
</evidence>
<organism evidence="1 2">
    <name type="scientific">Exophiala spinifera</name>
    <dbReference type="NCBI Taxonomy" id="91928"/>
    <lineage>
        <taxon>Eukaryota</taxon>
        <taxon>Fungi</taxon>
        <taxon>Dikarya</taxon>
        <taxon>Ascomycota</taxon>
        <taxon>Pezizomycotina</taxon>
        <taxon>Eurotiomycetes</taxon>
        <taxon>Chaetothyriomycetidae</taxon>
        <taxon>Chaetothyriales</taxon>
        <taxon>Herpotrichiellaceae</taxon>
        <taxon>Exophiala</taxon>
    </lineage>
</organism>
<accession>A0A0D1ZDN1</accession>
<name>A0A0D1ZDN1_9EURO</name>
<dbReference type="EMBL" id="KN847499">
    <property type="protein sequence ID" value="KIW11097.1"/>
    <property type="molecule type" value="Genomic_DNA"/>
</dbReference>
<gene>
    <name evidence="1" type="ORF">PV08_10396</name>
</gene>
<sequence length="259" mass="31142">MPADDEWYYERRRIPITRGWGPCKQTDWVPVEEFYQGRNSRTVRTFLRAVGLNPDSSLETRAVDRFRPIVHLDGGDDDANNNNGRDFLQYAGYRERELHAGPWRWHPVGGPPAPAQIHEVDRVIANDLQELEQFRAQRFEHRIGELNAQINEIGGRYQQQIQEYHQALAAEGVGPQRELREVQDALRRMRQDDELRRQEDERREVERRVNLRCEAALDRLRTIEQVQRDLRLQQALDRARHERDYHRRRHHRYREECRR</sequence>
<dbReference type="OrthoDB" id="4142560at2759"/>
<dbReference type="HOGENOM" id="CLU_1073762_0_0_1"/>
<dbReference type="VEuPathDB" id="FungiDB:PV08_10396"/>
<evidence type="ECO:0000313" key="1">
    <source>
        <dbReference type="EMBL" id="KIW11097.1"/>
    </source>
</evidence>
<dbReference type="AlphaFoldDB" id="A0A0D1ZDN1"/>
<protein>
    <submittedName>
        <fullName evidence="1">Uncharacterized protein</fullName>
    </submittedName>
</protein>
<proteinExistence type="predicted"/>
<reference evidence="1 2" key="1">
    <citation type="submission" date="2015-01" db="EMBL/GenBank/DDBJ databases">
        <title>The Genome Sequence of Exophiala spinifera CBS89968.</title>
        <authorList>
            <consortium name="The Broad Institute Genomics Platform"/>
            <person name="Cuomo C."/>
            <person name="de Hoog S."/>
            <person name="Gorbushina A."/>
            <person name="Stielow B."/>
            <person name="Teixiera M."/>
            <person name="Abouelleil A."/>
            <person name="Chapman S.B."/>
            <person name="Priest M."/>
            <person name="Young S.K."/>
            <person name="Wortman J."/>
            <person name="Nusbaum C."/>
            <person name="Birren B."/>
        </authorList>
    </citation>
    <scope>NUCLEOTIDE SEQUENCE [LARGE SCALE GENOMIC DNA]</scope>
    <source>
        <strain evidence="1 2">CBS 89968</strain>
    </source>
</reference>
<dbReference type="Proteomes" id="UP000053328">
    <property type="component" value="Unassembled WGS sequence"/>
</dbReference>
<keyword evidence="2" id="KW-1185">Reference proteome</keyword>
<dbReference type="GeneID" id="27337479"/>